<protein>
    <submittedName>
        <fullName evidence="1">Uncharacterized protein</fullName>
    </submittedName>
</protein>
<evidence type="ECO:0000313" key="2">
    <source>
        <dbReference type="Proteomes" id="UP001243375"/>
    </source>
</evidence>
<comment type="caution">
    <text evidence="1">The sequence shown here is derived from an EMBL/GenBank/DDBJ whole genome shotgun (WGS) entry which is preliminary data.</text>
</comment>
<dbReference type="EMBL" id="JASBWU010000003">
    <property type="protein sequence ID" value="KAJ9123292.1"/>
    <property type="molecule type" value="Genomic_DNA"/>
</dbReference>
<sequence length="99" mass="10944">MGAQIQWFESMDGDKFSATENLAFQALKSNFEAAQTQAQLVVESTSSLVVNLSSRRSVKRARSPPVAVASTPAGRDERDEDGYSERIPPSQKKKKSVRR</sequence>
<organism evidence="1 2">
    <name type="scientific">Naganishia vaughanmartiniae</name>
    <dbReference type="NCBI Taxonomy" id="1424756"/>
    <lineage>
        <taxon>Eukaryota</taxon>
        <taxon>Fungi</taxon>
        <taxon>Dikarya</taxon>
        <taxon>Basidiomycota</taxon>
        <taxon>Agaricomycotina</taxon>
        <taxon>Tremellomycetes</taxon>
        <taxon>Filobasidiales</taxon>
        <taxon>Filobasidiaceae</taxon>
        <taxon>Naganishia</taxon>
    </lineage>
</organism>
<evidence type="ECO:0000313" key="1">
    <source>
        <dbReference type="EMBL" id="KAJ9123292.1"/>
    </source>
</evidence>
<reference evidence="1" key="1">
    <citation type="submission" date="2023-04" db="EMBL/GenBank/DDBJ databases">
        <title>Draft Genome sequencing of Naganishia species isolated from polar environments using Oxford Nanopore Technology.</title>
        <authorList>
            <person name="Leo P."/>
            <person name="Venkateswaran K."/>
        </authorList>
    </citation>
    <scope>NUCLEOTIDE SEQUENCE</scope>
    <source>
        <strain evidence="1">MNA-CCFEE 5425</strain>
    </source>
</reference>
<name>A0ACC2XH76_9TREE</name>
<keyword evidence="2" id="KW-1185">Reference proteome</keyword>
<dbReference type="Proteomes" id="UP001243375">
    <property type="component" value="Unassembled WGS sequence"/>
</dbReference>
<proteinExistence type="predicted"/>
<gene>
    <name evidence="1" type="ORF">QFC22_001490</name>
</gene>
<accession>A0ACC2XH76</accession>